<accession>A0A8J6C888</accession>
<dbReference type="OrthoDB" id="10551477at2759"/>
<dbReference type="InterPro" id="IPR001660">
    <property type="entry name" value="SAM"/>
</dbReference>
<comment type="caution">
    <text evidence="3">The sequence shown here is derived from an EMBL/GenBank/DDBJ whole genome shotgun (WGS) entry which is preliminary data.</text>
</comment>
<dbReference type="PROSITE" id="PS50105">
    <property type="entry name" value="SAM_DOMAIN"/>
    <property type="match status" value="1"/>
</dbReference>
<dbReference type="SUPFAM" id="SSF47769">
    <property type="entry name" value="SAM/Pointed domain"/>
    <property type="match status" value="1"/>
</dbReference>
<dbReference type="InterPro" id="IPR013761">
    <property type="entry name" value="SAM/pointed_sf"/>
</dbReference>
<dbReference type="EMBL" id="JAGTXO010000055">
    <property type="protein sequence ID" value="KAG8458258.1"/>
    <property type="molecule type" value="Genomic_DNA"/>
</dbReference>
<evidence type="ECO:0000256" key="1">
    <source>
        <dbReference type="SAM" id="MobiDB-lite"/>
    </source>
</evidence>
<dbReference type="AlphaFoldDB" id="A0A8J6C888"/>
<keyword evidence="4" id="KW-1185">Reference proteome</keyword>
<evidence type="ECO:0000259" key="2">
    <source>
        <dbReference type="PROSITE" id="PS50105"/>
    </source>
</evidence>
<proteinExistence type="predicted"/>
<feature type="region of interest" description="Disordered" evidence="1">
    <location>
        <begin position="46"/>
        <end position="69"/>
    </location>
</feature>
<protein>
    <recommendedName>
        <fullName evidence="2">SAM domain-containing protein</fullName>
    </recommendedName>
</protein>
<gene>
    <name evidence="3" type="ORF">KFE25_001550</name>
</gene>
<name>A0A8J6C888_DIALT</name>
<dbReference type="Pfam" id="PF07647">
    <property type="entry name" value="SAM_2"/>
    <property type="match status" value="1"/>
</dbReference>
<dbReference type="SMART" id="SM00454">
    <property type="entry name" value="SAM"/>
    <property type="match status" value="1"/>
</dbReference>
<dbReference type="Proteomes" id="UP000751190">
    <property type="component" value="Unassembled WGS sequence"/>
</dbReference>
<sequence>MRVYALNRFRDARRERDLARIRALLADGAEEVGRFEALQRAIRAHAQGVHGGARGQSAHAPAPNAPAPDQRHIPQGVGVDALGWDSAAVGHWLETVGLGKHRQAFNARGVRGRLLLELDDEDLQELHVGSRLERKRILTEISALRGPFQAAPHAGEAG</sequence>
<organism evidence="3 4">
    <name type="scientific">Diacronema lutheri</name>
    <name type="common">Unicellular marine alga</name>
    <name type="synonym">Monochrysis lutheri</name>
    <dbReference type="NCBI Taxonomy" id="2081491"/>
    <lineage>
        <taxon>Eukaryota</taxon>
        <taxon>Haptista</taxon>
        <taxon>Haptophyta</taxon>
        <taxon>Pavlovophyceae</taxon>
        <taxon>Pavlovales</taxon>
        <taxon>Pavlovaceae</taxon>
        <taxon>Diacronema</taxon>
    </lineage>
</organism>
<evidence type="ECO:0000313" key="3">
    <source>
        <dbReference type="EMBL" id="KAG8458258.1"/>
    </source>
</evidence>
<reference evidence="3" key="1">
    <citation type="submission" date="2021-05" db="EMBL/GenBank/DDBJ databases">
        <title>The genome of the haptophyte Pavlova lutheri (Diacronema luteri, Pavlovales) - a model for lipid biosynthesis in eukaryotic algae.</title>
        <authorList>
            <person name="Hulatt C.J."/>
            <person name="Posewitz M.C."/>
        </authorList>
    </citation>
    <scope>NUCLEOTIDE SEQUENCE</scope>
    <source>
        <strain evidence="3">NIVA-4/92</strain>
    </source>
</reference>
<dbReference type="Gene3D" id="1.10.150.50">
    <property type="entry name" value="Transcription Factor, Ets-1"/>
    <property type="match status" value="1"/>
</dbReference>
<evidence type="ECO:0000313" key="4">
    <source>
        <dbReference type="Proteomes" id="UP000751190"/>
    </source>
</evidence>
<feature type="domain" description="SAM" evidence="2">
    <location>
        <begin position="84"/>
        <end position="147"/>
    </location>
</feature>